<dbReference type="EMBL" id="JAUPEV010000004">
    <property type="protein sequence ID" value="MDO7253034.1"/>
    <property type="molecule type" value="Genomic_DNA"/>
</dbReference>
<dbReference type="RefSeq" id="WP_305516874.1">
    <property type="nucleotide sequence ID" value="NZ_JAUPEV010000004.1"/>
</dbReference>
<accession>A0AA90PRW9</accession>
<dbReference type="Proteomes" id="UP001177258">
    <property type="component" value="Unassembled WGS sequence"/>
</dbReference>
<sequence length="276" mass="32009">METKKMNEFFSSLENVLFCPNPLDKFTLFEDFYSNFLDQKNHMDHNYLPKNQKNPSYAGFCNIVHPTKISRPKMLQSNQNLAKIIHSLAHIEYSAIDLALDAAYRFQNLPTQYYKDWLEVANQEINHFKLLQNILNDLGFSYGDFDVHNNLYEAMVLTSSSVFDRMGLVHKGLEAMGLDANPFVVEKIKTSSHPIKSKIIQVLEIILRDEISHVNKGNKWWKYTNTTNLSFNTFVKRFSNFSIIGKIPNIEARIIAGFEENEILDIINATKQKVIY</sequence>
<dbReference type="PANTHER" id="PTHR42782:SF4">
    <property type="entry name" value="DUF455 DOMAIN-CONTAINING PROTEIN"/>
    <property type="match status" value="1"/>
</dbReference>
<proteinExistence type="predicted"/>
<gene>
    <name evidence="1" type="ORF">Q5I04_03805</name>
    <name evidence="2" type="ORF">Q5I06_04200</name>
</gene>
<protein>
    <submittedName>
        <fullName evidence="2">Ferritin-like domain-containing protein</fullName>
    </submittedName>
</protein>
<evidence type="ECO:0000313" key="3">
    <source>
        <dbReference type="Proteomes" id="UP001177258"/>
    </source>
</evidence>
<evidence type="ECO:0000313" key="2">
    <source>
        <dbReference type="EMBL" id="MDP2538977.1"/>
    </source>
</evidence>
<organism evidence="2 3">
    <name type="scientific">Helicobacter cappadocius</name>
    <dbReference type="NCBI Taxonomy" id="3063998"/>
    <lineage>
        <taxon>Bacteria</taxon>
        <taxon>Pseudomonadati</taxon>
        <taxon>Campylobacterota</taxon>
        <taxon>Epsilonproteobacteria</taxon>
        <taxon>Campylobacterales</taxon>
        <taxon>Helicobacteraceae</taxon>
        <taxon>Helicobacter</taxon>
    </lineage>
</organism>
<dbReference type="Pfam" id="PF04305">
    <property type="entry name" value="DUF455"/>
    <property type="match status" value="1"/>
</dbReference>
<evidence type="ECO:0000313" key="1">
    <source>
        <dbReference type="EMBL" id="MDO7253034.1"/>
    </source>
</evidence>
<dbReference type="SUPFAM" id="SSF47240">
    <property type="entry name" value="Ferritin-like"/>
    <property type="match status" value="1"/>
</dbReference>
<dbReference type="CDD" id="cd00657">
    <property type="entry name" value="Ferritin_like"/>
    <property type="match status" value="1"/>
</dbReference>
<dbReference type="AlphaFoldDB" id="A0AA90PRW9"/>
<dbReference type="InterPro" id="IPR011197">
    <property type="entry name" value="UCP012318"/>
</dbReference>
<dbReference type="EMBL" id="JAUYZK010000005">
    <property type="protein sequence ID" value="MDP2538977.1"/>
    <property type="molecule type" value="Genomic_DNA"/>
</dbReference>
<dbReference type="InterPro" id="IPR007402">
    <property type="entry name" value="DUF455"/>
</dbReference>
<keyword evidence="4" id="KW-1185">Reference proteome</keyword>
<name>A0AA90PRW9_9HELI</name>
<dbReference type="InterPro" id="IPR009078">
    <property type="entry name" value="Ferritin-like_SF"/>
</dbReference>
<reference evidence="1" key="2">
    <citation type="submission" date="2023-07" db="EMBL/GenBank/DDBJ databases">
        <authorList>
            <person name="Aydin F."/>
            <person name="Tarhane S."/>
            <person name="Saticioglu I.B."/>
            <person name="Karakaya E."/>
            <person name="Abay S."/>
            <person name="Guran O."/>
            <person name="Bozkurt E."/>
            <person name="Uzum N."/>
            <person name="Olgun K."/>
            <person name="Jablonski D."/>
        </authorList>
    </citation>
    <scope>NUCLEOTIDE SEQUENCE</scope>
    <source>
        <strain evidence="1">Faydin-H75</strain>
    </source>
</reference>
<reference evidence="2 4" key="1">
    <citation type="submission" date="2023-07" db="EMBL/GenBank/DDBJ databases">
        <title>Unpublished Manusciprt.</title>
        <authorList>
            <person name="Aydin F."/>
            <person name="Tarhane S."/>
            <person name="Saticioglu I.B."/>
            <person name="Karakaya E."/>
            <person name="Abay S."/>
            <person name="Guran O."/>
            <person name="Bozkurt E."/>
            <person name="Uzum N."/>
            <person name="Olgun K."/>
            <person name="Jablonski D."/>
        </authorList>
    </citation>
    <scope>NUCLEOTIDE SEQUENCE</scope>
    <source>
        <strain evidence="4">faydin-H75</strain>
        <strain evidence="2">Faydin-H76</strain>
    </source>
</reference>
<evidence type="ECO:0000313" key="4">
    <source>
        <dbReference type="Proteomes" id="UP001240777"/>
    </source>
</evidence>
<reference evidence="1 3" key="3">
    <citation type="journal article" date="2024" name="Syst. Appl. Microbiol.">
        <title>Helicobacter cappadocius sp. nov., from lizards: The first psychrotrophic Helicobacter species.</title>
        <authorList>
            <person name="Aydin F."/>
            <person name="Tarhane S."/>
            <person name="Karakaya E."/>
            <person name="Abay S."/>
            <person name="Kayman T."/>
            <person name="Guran O."/>
            <person name="Bozkurt E."/>
            <person name="Uzum N."/>
            <person name="Avci A."/>
            <person name="Olgun K."/>
            <person name="Jablonski D."/>
            <person name="Guran C."/>
            <person name="Burcin Saticioglu I."/>
        </authorList>
    </citation>
    <scope>NUCLEOTIDE SEQUENCE [LARGE SCALE GENOMIC DNA]</scope>
    <source>
        <strain evidence="1">Faydin-H75</strain>
        <strain evidence="3">faydin-H76</strain>
    </source>
</reference>
<comment type="caution">
    <text evidence="2">The sequence shown here is derived from an EMBL/GenBank/DDBJ whole genome shotgun (WGS) entry which is preliminary data.</text>
</comment>
<dbReference type="Proteomes" id="UP001240777">
    <property type="component" value="Unassembled WGS sequence"/>
</dbReference>
<dbReference type="PIRSF" id="PIRSF012318">
    <property type="entry name" value="UCP012318"/>
    <property type="match status" value="1"/>
</dbReference>
<dbReference type="PANTHER" id="PTHR42782">
    <property type="entry name" value="SI:CH73-314G15.3"/>
    <property type="match status" value="1"/>
</dbReference>